<feature type="transmembrane region" description="Helical" evidence="6">
    <location>
        <begin position="286"/>
        <end position="306"/>
    </location>
</feature>
<keyword evidence="4" id="KW-0813">Transport</keyword>
<evidence type="ECO:0000313" key="8">
    <source>
        <dbReference type="Proteomes" id="UP000823915"/>
    </source>
</evidence>
<sequence length="315" mass="33524">MTVRKDHALRGDITVGSPLKKILWFAVPLFIGNIFQQVYNLADTAIAGYTLGDNAIAAIGATSSLYSLLVDFASGMNSGFGIVTAQSFGAKNWGKVRRSIAAMLVLNLALAAVLTAGSLVALRPLMAAMEVPAAIFEDAYAYIFVIFAGLLATVCYNMFAGILRAFGNSRTPLYVLVAACVVNLVLDVLFMVQFQWGVAGAAAATVIAQAFSAVLCGLYLWRVYPHLLPRRGDFRLEGPLVKEMWSTGSAMALMLCVVDLGSVLYQKGINGLGQQLIVAHTAARKLIGMLMMPLGSVATAYSTFVGQNFGAGKME</sequence>
<dbReference type="PANTHER" id="PTHR43298">
    <property type="entry name" value="MULTIDRUG RESISTANCE PROTEIN NORM-RELATED"/>
    <property type="match status" value="1"/>
</dbReference>
<comment type="similarity">
    <text evidence="2">Belongs to the multi antimicrobial extrusion (MATE) (TC 2.A.66.1) family.</text>
</comment>
<comment type="caution">
    <text evidence="7">The sequence shown here is derived from an EMBL/GenBank/DDBJ whole genome shotgun (WGS) entry which is preliminary data.</text>
</comment>
<feature type="transmembrane region" description="Helical" evidence="6">
    <location>
        <begin position="100"/>
        <end position="119"/>
    </location>
</feature>
<reference evidence="7" key="1">
    <citation type="journal article" date="2021" name="PeerJ">
        <title>Extensive microbial diversity within the chicken gut microbiome revealed by metagenomics and culture.</title>
        <authorList>
            <person name="Gilroy R."/>
            <person name="Ravi A."/>
            <person name="Getino M."/>
            <person name="Pursley I."/>
            <person name="Horton D.L."/>
            <person name="Alikhan N.F."/>
            <person name="Baker D."/>
            <person name="Gharbi K."/>
            <person name="Hall N."/>
            <person name="Watson M."/>
            <person name="Adriaenssens E.M."/>
            <person name="Foster-Nyarko E."/>
            <person name="Jarju S."/>
            <person name="Secka A."/>
            <person name="Antonio M."/>
            <person name="Oren A."/>
            <person name="Chaudhuri R.R."/>
            <person name="La Ragione R."/>
            <person name="Hildebrand F."/>
            <person name="Pallen M.J."/>
        </authorList>
    </citation>
    <scope>NUCLEOTIDE SEQUENCE</scope>
    <source>
        <strain evidence="7">1282</strain>
    </source>
</reference>
<evidence type="ECO:0000256" key="3">
    <source>
        <dbReference type="ARBA" id="ARBA00020268"/>
    </source>
</evidence>
<evidence type="ECO:0000256" key="4">
    <source>
        <dbReference type="ARBA" id="ARBA00022448"/>
    </source>
</evidence>
<proteinExistence type="inferred from homology"/>
<evidence type="ECO:0000256" key="2">
    <source>
        <dbReference type="ARBA" id="ARBA00010199"/>
    </source>
</evidence>
<evidence type="ECO:0000256" key="5">
    <source>
        <dbReference type="ARBA" id="ARBA00031636"/>
    </source>
</evidence>
<dbReference type="GO" id="GO:0042910">
    <property type="term" value="F:xenobiotic transmembrane transporter activity"/>
    <property type="evidence" value="ECO:0007669"/>
    <property type="project" value="InterPro"/>
</dbReference>
<dbReference type="GO" id="GO:0015297">
    <property type="term" value="F:antiporter activity"/>
    <property type="evidence" value="ECO:0007669"/>
    <property type="project" value="InterPro"/>
</dbReference>
<protein>
    <recommendedName>
        <fullName evidence="3">Probable multidrug resistance protein NorM</fullName>
    </recommendedName>
    <alternativeName>
        <fullName evidence="5">Multidrug-efflux transporter</fullName>
    </alternativeName>
</protein>
<reference evidence="7" key="2">
    <citation type="submission" date="2021-04" db="EMBL/GenBank/DDBJ databases">
        <authorList>
            <person name="Gilroy R."/>
        </authorList>
    </citation>
    <scope>NUCLEOTIDE SEQUENCE</scope>
    <source>
        <strain evidence="7">1282</strain>
    </source>
</reference>
<dbReference type="InterPro" id="IPR050222">
    <property type="entry name" value="MATE_MdtK"/>
</dbReference>
<evidence type="ECO:0000313" key="7">
    <source>
        <dbReference type="EMBL" id="HIY27354.1"/>
    </source>
</evidence>
<comment type="function">
    <text evidence="1">Multidrug efflux pump.</text>
</comment>
<dbReference type="InterPro" id="IPR002528">
    <property type="entry name" value="MATE_fam"/>
</dbReference>
<accession>A0A9D2C1H8</accession>
<feature type="transmembrane region" description="Helical" evidence="6">
    <location>
        <begin position="198"/>
        <end position="224"/>
    </location>
</feature>
<feature type="transmembrane region" description="Helical" evidence="6">
    <location>
        <begin position="139"/>
        <end position="159"/>
    </location>
</feature>
<dbReference type="GO" id="GO:0005886">
    <property type="term" value="C:plasma membrane"/>
    <property type="evidence" value="ECO:0007669"/>
    <property type="project" value="TreeGrafter"/>
</dbReference>
<keyword evidence="6" id="KW-1133">Transmembrane helix</keyword>
<organism evidence="7 8">
    <name type="scientific">Candidatus Acutalibacter pullistercoris</name>
    <dbReference type="NCBI Taxonomy" id="2838418"/>
    <lineage>
        <taxon>Bacteria</taxon>
        <taxon>Bacillati</taxon>
        <taxon>Bacillota</taxon>
        <taxon>Clostridia</taxon>
        <taxon>Eubacteriales</taxon>
        <taxon>Acutalibacteraceae</taxon>
        <taxon>Acutalibacter</taxon>
    </lineage>
</organism>
<evidence type="ECO:0000256" key="6">
    <source>
        <dbReference type="SAM" id="Phobius"/>
    </source>
</evidence>
<dbReference type="EMBL" id="DXDU01000151">
    <property type="protein sequence ID" value="HIY27354.1"/>
    <property type="molecule type" value="Genomic_DNA"/>
</dbReference>
<dbReference type="AlphaFoldDB" id="A0A9D2C1H8"/>
<dbReference type="PANTHER" id="PTHR43298:SF2">
    <property type="entry name" value="FMN_FAD EXPORTER YEEO-RELATED"/>
    <property type="match status" value="1"/>
</dbReference>
<name>A0A9D2C1H8_9FIRM</name>
<evidence type="ECO:0000256" key="1">
    <source>
        <dbReference type="ARBA" id="ARBA00003408"/>
    </source>
</evidence>
<dbReference type="Proteomes" id="UP000823915">
    <property type="component" value="Unassembled WGS sequence"/>
</dbReference>
<dbReference type="Pfam" id="PF01554">
    <property type="entry name" value="MatE"/>
    <property type="match status" value="1"/>
</dbReference>
<gene>
    <name evidence="7" type="ORF">H9838_09315</name>
</gene>
<feature type="transmembrane region" description="Helical" evidence="6">
    <location>
        <begin position="171"/>
        <end position="192"/>
    </location>
</feature>
<keyword evidence="6" id="KW-0812">Transmembrane</keyword>
<keyword evidence="6" id="KW-0472">Membrane</keyword>